<evidence type="ECO:0000313" key="2">
    <source>
        <dbReference type="EMBL" id="MFL9844126.1"/>
    </source>
</evidence>
<dbReference type="RefSeq" id="WP_408084380.1">
    <property type="nucleotide sequence ID" value="NZ_JBELPZ010000005.1"/>
</dbReference>
<sequence length="230" mass="26980">MKKTALSLLMFCVFTVMSAQEITRDESESVLTFSLFTPTFSYAPRYKVGFMHKISSRWWAGLSAGYGNYDTSFNFTRNDDNNIVNKDYKLYEVRPEIYYDLRPTSKLKHLLSAELFYIHHTDVFYNDRYNENIYTYKYTTADYRRIKTGLNINYNLLFYFTKKLGLTLTTGLGVKFRNVNFNNVTGKTEVDISGDDEGNLGLFEIDGYRKEAGNDTNINFNFDLKLFYKF</sequence>
<evidence type="ECO:0000313" key="3">
    <source>
        <dbReference type="Proteomes" id="UP001629156"/>
    </source>
</evidence>
<protein>
    <recommendedName>
        <fullName evidence="4">DUF3575 domain-containing protein</fullName>
    </recommendedName>
</protein>
<evidence type="ECO:0000256" key="1">
    <source>
        <dbReference type="SAM" id="SignalP"/>
    </source>
</evidence>
<dbReference type="Proteomes" id="UP001629156">
    <property type="component" value="Unassembled WGS sequence"/>
</dbReference>
<accession>A0ABW8YY96</accession>
<feature type="signal peptide" evidence="1">
    <location>
        <begin position="1"/>
        <end position="18"/>
    </location>
</feature>
<gene>
    <name evidence="2" type="ORF">ABS766_06810</name>
</gene>
<dbReference type="EMBL" id="JBELPZ010000005">
    <property type="protein sequence ID" value="MFL9844126.1"/>
    <property type="molecule type" value="Genomic_DNA"/>
</dbReference>
<feature type="chain" id="PRO_5046088793" description="DUF3575 domain-containing protein" evidence="1">
    <location>
        <begin position="19"/>
        <end position="230"/>
    </location>
</feature>
<comment type="caution">
    <text evidence="2">The sequence shown here is derived from an EMBL/GenBank/DDBJ whole genome shotgun (WGS) entry which is preliminary data.</text>
</comment>
<keyword evidence="1" id="KW-0732">Signal</keyword>
<name>A0ABW8YY96_9FLAO</name>
<keyword evidence="3" id="KW-1185">Reference proteome</keyword>
<reference evidence="2 3" key="1">
    <citation type="submission" date="2024-06" db="EMBL/GenBank/DDBJ databases">
        <authorList>
            <person name="Kaempfer P."/>
            <person name="Viver T."/>
        </authorList>
    </citation>
    <scope>NUCLEOTIDE SEQUENCE [LARGE SCALE GENOMIC DNA]</scope>
    <source>
        <strain evidence="2 3">ST-119</strain>
    </source>
</reference>
<evidence type="ECO:0008006" key="4">
    <source>
        <dbReference type="Google" id="ProtNLM"/>
    </source>
</evidence>
<organism evidence="2 3">
    <name type="scientific">Flavobacterium rhizosphaerae</name>
    <dbReference type="NCBI Taxonomy" id="3163298"/>
    <lineage>
        <taxon>Bacteria</taxon>
        <taxon>Pseudomonadati</taxon>
        <taxon>Bacteroidota</taxon>
        <taxon>Flavobacteriia</taxon>
        <taxon>Flavobacteriales</taxon>
        <taxon>Flavobacteriaceae</taxon>
        <taxon>Flavobacterium</taxon>
    </lineage>
</organism>
<proteinExistence type="predicted"/>